<evidence type="ECO:0000313" key="2">
    <source>
        <dbReference type="Proteomes" id="UP000504617"/>
    </source>
</evidence>
<gene>
    <name evidence="3" type="primary">LOC106542034</name>
</gene>
<comment type="similarity">
    <text evidence="1">Belongs to the ATP-dependent AMP-binding enzyme family.</text>
</comment>
<name>A0A6I9XGX0_9SAUR</name>
<dbReference type="OrthoDB" id="2962993at2759"/>
<dbReference type="Proteomes" id="UP000504617">
    <property type="component" value="Unplaced"/>
</dbReference>
<dbReference type="PANTHER" id="PTHR43201">
    <property type="entry name" value="ACYL-COA SYNTHETASE"/>
    <property type="match status" value="1"/>
</dbReference>
<protein>
    <submittedName>
        <fullName evidence="3">Acyl-CoA synthetase family member 3, mitochondrial-like</fullName>
    </submittedName>
</protein>
<dbReference type="AlphaFoldDB" id="A0A6I9XGX0"/>
<dbReference type="InterPro" id="IPR042099">
    <property type="entry name" value="ANL_N_sf"/>
</dbReference>
<evidence type="ECO:0000256" key="1">
    <source>
        <dbReference type="ARBA" id="ARBA00006432"/>
    </source>
</evidence>
<reference evidence="3" key="1">
    <citation type="submission" date="2025-08" db="UniProtKB">
        <authorList>
            <consortium name="RefSeq"/>
        </authorList>
    </citation>
    <scope>IDENTIFICATION</scope>
    <source>
        <tissue evidence="3">Skeletal muscle</tissue>
    </source>
</reference>
<sequence>MRFVTLLLQTREELRLYEVIPRISSEQLVKPLSPFQVWEALLSLQAPRVNVFMAVPTIYSKLIAYHEEHFSQPRVQDFIRAICQDHIREMNNSWPVNASLGLITTLIGGLDQRWLIAPTEEAPWIVDSKRSVGTPLPGVKVRIATGSWTKDDSAFCIHAEGDEMGTTVTPGFDAKEGELFVKGPAVFREYWNRPAETKDAFTPDGWFKTDRLSD</sequence>
<dbReference type="GeneID" id="106542034"/>
<dbReference type="SUPFAM" id="SSF56801">
    <property type="entry name" value="Acetyl-CoA synthetase-like"/>
    <property type="match status" value="1"/>
</dbReference>
<keyword evidence="2" id="KW-1185">Reference proteome</keyword>
<dbReference type="GO" id="GO:0006631">
    <property type="term" value="P:fatty acid metabolic process"/>
    <property type="evidence" value="ECO:0007669"/>
    <property type="project" value="TreeGrafter"/>
</dbReference>
<dbReference type="Gene3D" id="3.40.50.12780">
    <property type="entry name" value="N-terminal domain of ligase-like"/>
    <property type="match status" value="1"/>
</dbReference>
<accession>A0A6I9XGX0</accession>
<dbReference type="RefSeq" id="XP_013913112.1">
    <property type="nucleotide sequence ID" value="XM_014057637.1"/>
</dbReference>
<evidence type="ECO:0000313" key="3">
    <source>
        <dbReference type="RefSeq" id="XP_013913112.1"/>
    </source>
</evidence>
<dbReference type="KEGG" id="tsr:106542034"/>
<dbReference type="PANTHER" id="PTHR43201:SF8">
    <property type="entry name" value="ACYL-COA SYNTHETASE FAMILY MEMBER 3"/>
    <property type="match status" value="1"/>
</dbReference>
<dbReference type="GO" id="GO:0031956">
    <property type="term" value="F:medium-chain fatty acid-CoA ligase activity"/>
    <property type="evidence" value="ECO:0007669"/>
    <property type="project" value="TreeGrafter"/>
</dbReference>
<organism evidence="2 3">
    <name type="scientific">Thamnophis sirtalis</name>
    <dbReference type="NCBI Taxonomy" id="35019"/>
    <lineage>
        <taxon>Eukaryota</taxon>
        <taxon>Metazoa</taxon>
        <taxon>Chordata</taxon>
        <taxon>Craniata</taxon>
        <taxon>Vertebrata</taxon>
        <taxon>Euteleostomi</taxon>
        <taxon>Lepidosauria</taxon>
        <taxon>Squamata</taxon>
        <taxon>Bifurcata</taxon>
        <taxon>Unidentata</taxon>
        <taxon>Episquamata</taxon>
        <taxon>Toxicofera</taxon>
        <taxon>Serpentes</taxon>
        <taxon>Colubroidea</taxon>
        <taxon>Colubridae</taxon>
        <taxon>Natricinae</taxon>
        <taxon>Thamnophis</taxon>
    </lineage>
</organism>
<proteinExistence type="inferred from homology"/>